<dbReference type="EMBL" id="CP013421">
    <property type="protein sequence ID" value="AOJ76673.1"/>
    <property type="molecule type" value="Genomic_DNA"/>
</dbReference>
<accession>A0A1B4LHM1</accession>
<evidence type="ECO:0000313" key="1">
    <source>
        <dbReference type="EMBL" id="AOJ76673.1"/>
    </source>
</evidence>
<proteinExistence type="predicted"/>
<protein>
    <submittedName>
        <fullName evidence="1">Uncharacterized protein</fullName>
    </submittedName>
</protein>
<dbReference type="AlphaFoldDB" id="A0A1B4LHM1"/>
<dbReference type="Pfam" id="PF06078">
    <property type="entry name" value="DUF937"/>
    <property type="match status" value="1"/>
</dbReference>
<dbReference type="GeneID" id="45683524"/>
<reference evidence="1 2" key="1">
    <citation type="submission" date="2015-12" db="EMBL/GenBank/DDBJ databases">
        <title>Diversity of Burkholderia near neighbor genomes.</title>
        <authorList>
            <person name="Sahl J."/>
            <person name="Wagner D."/>
            <person name="Keim P."/>
        </authorList>
    </citation>
    <scope>NUCLEOTIDE SEQUENCE [LARGE SCALE GENOMIC DNA]</scope>
    <source>
        <strain evidence="1 2">MSMB0783</strain>
    </source>
</reference>
<dbReference type="RefSeq" id="WP_045579734.1">
    <property type="nucleotide sequence ID" value="NZ_CP013421.1"/>
</dbReference>
<dbReference type="Proteomes" id="UP000243680">
    <property type="component" value="Chromosome 3"/>
</dbReference>
<evidence type="ECO:0000313" key="2">
    <source>
        <dbReference type="Proteomes" id="UP000243680"/>
    </source>
</evidence>
<organism evidence="1 2">
    <name type="scientific">Burkholderia ubonensis</name>
    <dbReference type="NCBI Taxonomy" id="101571"/>
    <lineage>
        <taxon>Bacteria</taxon>
        <taxon>Pseudomonadati</taxon>
        <taxon>Pseudomonadota</taxon>
        <taxon>Betaproteobacteria</taxon>
        <taxon>Burkholderiales</taxon>
        <taxon>Burkholderiaceae</taxon>
        <taxon>Burkholderia</taxon>
        <taxon>Burkholderia cepacia complex</taxon>
    </lineage>
</organism>
<name>A0A1B4LHM1_9BURK</name>
<dbReference type="InterPro" id="IPR009282">
    <property type="entry name" value="DUF937"/>
</dbReference>
<sequence>MPNDMLYALQVLIAQPIEQQVPAYLEEPVFAVRAGVESVLPNLLGITAHHGLQGDGHEALMRVLRRSSTDPDLLSQGTHELFSVGDAPRRLVGLGQIQLDTLLGERLACFHDTLAERSGLTAQGAATLTAMVAPFMFAMIKRDATRDKALMSANVEHVLTGVKETLFERLSLRYWSALGLGSFKTHDARACAT</sequence>
<gene>
    <name evidence="1" type="ORF">WJ35_16425</name>
</gene>